<reference evidence="1" key="1">
    <citation type="submission" date="2021-06" db="EMBL/GenBank/DDBJ databases">
        <title>Thalassococcus sp. CAU 1522 isolated from sea sand, Republic of Korea.</title>
        <authorList>
            <person name="Kim W."/>
        </authorList>
    </citation>
    <scope>NUCLEOTIDE SEQUENCE</scope>
    <source>
        <strain evidence="1">CAU 1522</strain>
    </source>
</reference>
<dbReference type="EMBL" id="JAHRWL010000001">
    <property type="protein sequence ID" value="MBV2358622.1"/>
    <property type="molecule type" value="Genomic_DNA"/>
</dbReference>
<dbReference type="RefSeq" id="WP_217776483.1">
    <property type="nucleotide sequence ID" value="NZ_JAHRWL010000001.1"/>
</dbReference>
<gene>
    <name evidence="1" type="ORF">KUH32_02465</name>
</gene>
<evidence type="ECO:0000313" key="2">
    <source>
        <dbReference type="Proteomes" id="UP001166293"/>
    </source>
</evidence>
<keyword evidence="2" id="KW-1185">Reference proteome</keyword>
<sequence>MPNASQIKSRFLGKRGDPFHQFDRLIRATIELSGAVSESPEFYFGLANELVAETQADASRKLLAYRILSTLNQLDNPEYSESYRDVIFALRRSGFWIEKAFSPTDELNQAENTLFAPQPFHFGDSNYSRELRTHIDNRTPETSRNALYNVITRIHEATTSNIDSSKTARKSVFFEPIFGRGLSLLDALGEIHFEASDNATRHALRTDNNKHSFDFVEENFFGDIQYLQMTAISQLAKNPGRLKEWPAAVATYIDMYLERQEVKGSRFLVFSYADNGPGIIEHITRFRPELLDPSASLREVINGRMTTSSIDGAGDGLSNMQEAMIGVNGFINIQSGGHTYSFNGINQSAGVGIASRSRGTLLTFVVPA</sequence>
<evidence type="ECO:0000313" key="1">
    <source>
        <dbReference type="EMBL" id="MBV2358622.1"/>
    </source>
</evidence>
<proteinExistence type="predicted"/>
<protein>
    <submittedName>
        <fullName evidence="1">Uncharacterized protein</fullName>
    </submittedName>
</protein>
<comment type="caution">
    <text evidence="1">The sequence shown here is derived from an EMBL/GenBank/DDBJ whole genome shotgun (WGS) entry which is preliminary data.</text>
</comment>
<name>A0ABS6N4M7_9RHOB</name>
<accession>A0ABS6N4M7</accession>
<organism evidence="1 2">
    <name type="scientific">Thalassococcus arenae</name>
    <dbReference type="NCBI Taxonomy" id="2851652"/>
    <lineage>
        <taxon>Bacteria</taxon>
        <taxon>Pseudomonadati</taxon>
        <taxon>Pseudomonadota</taxon>
        <taxon>Alphaproteobacteria</taxon>
        <taxon>Rhodobacterales</taxon>
        <taxon>Roseobacteraceae</taxon>
        <taxon>Thalassococcus</taxon>
    </lineage>
</organism>
<dbReference type="Proteomes" id="UP001166293">
    <property type="component" value="Unassembled WGS sequence"/>
</dbReference>